<protein>
    <recommendedName>
        <fullName evidence="3">BAAT/Acyl-CoA thioester hydrolase C-terminal domain-containing protein</fullName>
    </recommendedName>
</protein>
<proteinExistence type="predicted"/>
<organism evidence="1 2">
    <name type="scientific">Clostridium beijerinckii</name>
    <name type="common">Clostridium MP</name>
    <dbReference type="NCBI Taxonomy" id="1520"/>
    <lineage>
        <taxon>Bacteria</taxon>
        <taxon>Bacillati</taxon>
        <taxon>Bacillota</taxon>
        <taxon>Clostridia</taxon>
        <taxon>Eubacteriales</taxon>
        <taxon>Clostridiaceae</taxon>
        <taxon>Clostridium</taxon>
    </lineage>
</organism>
<evidence type="ECO:0008006" key="3">
    <source>
        <dbReference type="Google" id="ProtNLM"/>
    </source>
</evidence>
<sequence>MELLRKAHFKHEYKHITYEKSGHMLTVPYQSIYPSNKYPDDIDGFAKANINCWNETINFINKWSRQKI</sequence>
<accession>A0AAE5H8A9</accession>
<reference evidence="1" key="1">
    <citation type="submission" date="2020-06" db="EMBL/GenBank/DDBJ databases">
        <title>Genomic insights into acetone-butanol-ethanol (ABE) fermentation by sequencing solventogenic clostridia strains.</title>
        <authorList>
            <person name="Brown S."/>
        </authorList>
    </citation>
    <scope>NUCLEOTIDE SEQUENCE</scope>
    <source>
        <strain evidence="1">DJ123</strain>
    </source>
</reference>
<comment type="caution">
    <text evidence="1">The sequence shown here is derived from an EMBL/GenBank/DDBJ whole genome shotgun (WGS) entry which is preliminary data.</text>
</comment>
<gene>
    <name evidence="1" type="ORF">BCD95_004447</name>
</gene>
<dbReference type="Proteomes" id="UP000822184">
    <property type="component" value="Unassembled WGS sequence"/>
</dbReference>
<dbReference type="RefSeq" id="WP_236892147.1">
    <property type="nucleotide sequence ID" value="NZ_JABTDW010000001.1"/>
</dbReference>
<dbReference type="EMBL" id="JABTDW010000001">
    <property type="protein sequence ID" value="NSB16188.1"/>
    <property type="molecule type" value="Genomic_DNA"/>
</dbReference>
<evidence type="ECO:0000313" key="2">
    <source>
        <dbReference type="Proteomes" id="UP000822184"/>
    </source>
</evidence>
<dbReference type="AlphaFoldDB" id="A0AAE5H8A9"/>
<name>A0AAE5H8A9_CLOBE</name>
<evidence type="ECO:0000313" key="1">
    <source>
        <dbReference type="EMBL" id="NSB16188.1"/>
    </source>
</evidence>